<dbReference type="OrthoDB" id="6159439at2759"/>
<organism evidence="15">
    <name type="scientific">Sarcoptes scabiei</name>
    <name type="common">Itch mite</name>
    <name type="synonym">Acarus scabiei</name>
    <dbReference type="NCBI Taxonomy" id="52283"/>
    <lineage>
        <taxon>Eukaryota</taxon>
        <taxon>Metazoa</taxon>
        <taxon>Ecdysozoa</taxon>
        <taxon>Arthropoda</taxon>
        <taxon>Chelicerata</taxon>
        <taxon>Arachnida</taxon>
        <taxon>Acari</taxon>
        <taxon>Acariformes</taxon>
        <taxon>Sarcoptiformes</taxon>
        <taxon>Astigmata</taxon>
        <taxon>Psoroptidia</taxon>
        <taxon>Sarcoptoidea</taxon>
        <taxon>Sarcoptidae</taxon>
        <taxon>Sarcoptinae</taxon>
        <taxon>Sarcoptes</taxon>
    </lineage>
</organism>
<dbReference type="GO" id="GO:0030154">
    <property type="term" value="P:cell differentiation"/>
    <property type="evidence" value="ECO:0007669"/>
    <property type="project" value="TreeGrafter"/>
</dbReference>
<evidence type="ECO:0000256" key="6">
    <source>
        <dbReference type="ARBA" id="ARBA00023155"/>
    </source>
</evidence>
<accession>A0A834R105</accession>
<evidence type="ECO:0000256" key="2">
    <source>
        <dbReference type="ARBA" id="ARBA00005661"/>
    </source>
</evidence>
<comment type="function">
    <text evidence="9">Probable transcriptional regulator that is required in neural development for the normal formation of sublateral cholinergic motor neuron processes. Plays a role in regulating the expression of acetylcholine transporter protein unc-17 in the sublateral processes. In particular, it is required in sublateral motor neurons for a left-right turning behavior that occurs during the lethargus phase of the normal sleep process called 'flipping'. During 'flipping' animals rotate 180 degrees about their longitudinal axis.</text>
</comment>
<feature type="compositionally biased region" description="Polar residues" evidence="13">
    <location>
        <begin position="191"/>
        <end position="202"/>
    </location>
</feature>
<feature type="region of interest" description="Disordered" evidence="13">
    <location>
        <begin position="151"/>
        <end position="205"/>
    </location>
</feature>
<reference evidence="17" key="1">
    <citation type="journal article" date="2020" name="PLoS Negl. Trop. Dis.">
        <title>High-quality nuclear genome for Sarcoptes scabiei-A critical resource for a neglected parasite.</title>
        <authorList>
            <person name="Korhonen P.K."/>
            <person name="Gasser R.B."/>
            <person name="Ma G."/>
            <person name="Wang T."/>
            <person name="Stroehlein A.J."/>
            <person name="Young N.D."/>
            <person name="Ang C.S."/>
            <person name="Fernando D.D."/>
            <person name="Lu H.C."/>
            <person name="Taylor S."/>
            <person name="Reynolds S.L."/>
            <person name="Mofiz E."/>
            <person name="Najaraj S.H."/>
            <person name="Gowda H."/>
            <person name="Madugundu A."/>
            <person name="Renuse S."/>
            <person name="Holt D."/>
            <person name="Pandey A."/>
            <person name="Papenfuss A.T."/>
            <person name="Fischer K."/>
        </authorList>
    </citation>
    <scope>NUCLEOTIDE SEQUENCE [LARGE SCALE GENOMIC DNA]</scope>
</reference>
<keyword evidence="4" id="KW-0805">Transcription regulation</keyword>
<feature type="domain" description="Homeobox" evidence="14">
    <location>
        <begin position="91"/>
        <end position="151"/>
    </location>
</feature>
<evidence type="ECO:0000256" key="10">
    <source>
        <dbReference type="ARBA" id="ARBA00068167"/>
    </source>
</evidence>
<keyword evidence="3" id="KW-0217">Developmental protein</keyword>
<reference evidence="16" key="3">
    <citation type="submission" date="2022-06" db="UniProtKB">
        <authorList>
            <consortium name="EnsemblMetazoa"/>
        </authorList>
    </citation>
    <scope>IDENTIFICATION</scope>
</reference>
<dbReference type="OMA" id="CLDYKDY"/>
<dbReference type="InterPro" id="IPR017970">
    <property type="entry name" value="Homeobox_CS"/>
</dbReference>
<reference evidence="15" key="2">
    <citation type="submission" date="2020-01" db="EMBL/GenBank/DDBJ databases">
        <authorList>
            <person name="Korhonen P.K.K."/>
            <person name="Guangxu M.G."/>
            <person name="Wang T.W."/>
            <person name="Stroehlein A.J.S."/>
            <person name="Young N.D."/>
            <person name="Ang C.-S.A."/>
            <person name="Fernando D.W.F."/>
            <person name="Lu H.L."/>
            <person name="Taylor S.T."/>
            <person name="Ehtesham M.E.M."/>
            <person name="Najaraj S.H.N."/>
            <person name="Harsha G.H.G."/>
            <person name="Madugundu A.M."/>
            <person name="Renuse S.R."/>
            <person name="Holt D.H."/>
            <person name="Pandey A.P."/>
            <person name="Papenfuss A.P."/>
            <person name="Gasser R.B.G."/>
            <person name="Fischer K.F."/>
        </authorList>
    </citation>
    <scope>NUCLEOTIDE SEQUENCE</scope>
    <source>
        <strain evidence="15">SSS_KF_BRIS2020</strain>
    </source>
</reference>
<evidence type="ECO:0000256" key="7">
    <source>
        <dbReference type="ARBA" id="ARBA00023163"/>
    </source>
</evidence>
<name>A0A834R105_SARSC</name>
<keyword evidence="7" id="KW-0804">Transcription</keyword>
<dbReference type="PROSITE" id="PS50071">
    <property type="entry name" value="HOMEOBOX_2"/>
    <property type="match status" value="1"/>
</dbReference>
<feature type="compositionally biased region" description="Basic residues" evidence="13">
    <location>
        <begin position="312"/>
        <end position="321"/>
    </location>
</feature>
<dbReference type="Pfam" id="PF00046">
    <property type="entry name" value="Homeodomain"/>
    <property type="match status" value="1"/>
</dbReference>
<evidence type="ECO:0000256" key="8">
    <source>
        <dbReference type="ARBA" id="ARBA00023242"/>
    </source>
</evidence>
<dbReference type="Gene3D" id="1.10.10.60">
    <property type="entry name" value="Homeodomain-like"/>
    <property type="match status" value="1"/>
</dbReference>
<feature type="compositionally biased region" description="Polar residues" evidence="13">
    <location>
        <begin position="1"/>
        <end position="12"/>
    </location>
</feature>
<evidence type="ECO:0000256" key="5">
    <source>
        <dbReference type="ARBA" id="ARBA00023125"/>
    </source>
</evidence>
<dbReference type="InterPro" id="IPR001356">
    <property type="entry name" value="HD"/>
</dbReference>
<evidence type="ECO:0000256" key="9">
    <source>
        <dbReference type="ARBA" id="ARBA00057950"/>
    </source>
</evidence>
<dbReference type="InterPro" id="IPR050394">
    <property type="entry name" value="Homeobox_NK-like"/>
</dbReference>
<dbReference type="Proteomes" id="UP000070412">
    <property type="component" value="Unassembled WGS sequence"/>
</dbReference>
<dbReference type="CDD" id="cd00086">
    <property type="entry name" value="homeodomain"/>
    <property type="match status" value="1"/>
</dbReference>
<dbReference type="InterPro" id="IPR009057">
    <property type="entry name" value="Homeodomain-like_sf"/>
</dbReference>
<dbReference type="EnsemblMetazoa" id="SSS_4274s_mrna">
    <property type="protein sequence ID" value="KAF7488252.1"/>
    <property type="gene ID" value="SSS_4274"/>
</dbReference>
<evidence type="ECO:0000256" key="1">
    <source>
        <dbReference type="ARBA" id="ARBA00004123"/>
    </source>
</evidence>
<dbReference type="PROSITE" id="PS00027">
    <property type="entry name" value="HOMEOBOX_1"/>
    <property type="match status" value="1"/>
</dbReference>
<evidence type="ECO:0000256" key="4">
    <source>
        <dbReference type="ARBA" id="ARBA00023015"/>
    </source>
</evidence>
<evidence type="ECO:0000256" key="12">
    <source>
        <dbReference type="RuleBase" id="RU000682"/>
    </source>
</evidence>
<dbReference type="SUPFAM" id="SSF46689">
    <property type="entry name" value="Homeodomain-like"/>
    <property type="match status" value="1"/>
</dbReference>
<sequence>MNIGPSTSSQSAIHHHQYGSNAPEMSRATFPSSYYDPFYAQTAPTPWSAYSTPTSYSSSASQVVTSAANTCLLGPNGPKSLVNAHFSTVHSQRRKRRVLFTQAQVYELERRFKQQRYLSAPEREHLAQLIQLTPTQVKIWFQNHRYKCKRQAKEKAMSESSSASPQLSGSPQRSSITASSNTSANTNSSTYCETSPASQQSRKVAVPSLIKDSKPILAMDSNPNRELTTTVSLRADAYQTASPMHHSANSMLFGTQSHVTGSTALSAATAPHHHHYHHLASNAASSMASAFAQNPFGATNGFTIGPPPPPPSHHHHHHHHATGSVETHHDFLLRTSHW</sequence>
<evidence type="ECO:0000256" key="3">
    <source>
        <dbReference type="ARBA" id="ARBA00022473"/>
    </source>
</evidence>
<proteinExistence type="inferred from homology"/>
<keyword evidence="5 11" id="KW-0238">DNA-binding</keyword>
<dbReference type="PANTHER" id="PTHR24340:SF41">
    <property type="entry name" value="MUSCLE-SPECIFIC HOMEOBOX PROTEIN TINMAN-RELATED"/>
    <property type="match status" value="1"/>
</dbReference>
<comment type="subcellular location">
    <subcellularLocation>
        <location evidence="1 11 12">Nucleus</location>
    </subcellularLocation>
</comment>
<keyword evidence="17" id="KW-1185">Reference proteome</keyword>
<feature type="region of interest" description="Disordered" evidence="13">
    <location>
        <begin position="298"/>
        <end position="328"/>
    </location>
</feature>
<keyword evidence="6 11" id="KW-0371">Homeobox</keyword>
<feature type="region of interest" description="Disordered" evidence="13">
    <location>
        <begin position="1"/>
        <end position="22"/>
    </location>
</feature>
<dbReference type="PRINTS" id="PR00024">
    <property type="entry name" value="HOMEOBOX"/>
</dbReference>
<gene>
    <name evidence="15" type="ORF">SSS_4274</name>
</gene>
<evidence type="ECO:0000313" key="16">
    <source>
        <dbReference type="EnsemblMetazoa" id="KAF7488252.1"/>
    </source>
</evidence>
<comment type="similarity">
    <text evidence="2">Belongs to the NK-2 homeobox family.</text>
</comment>
<keyword evidence="8 11" id="KW-0539">Nucleus</keyword>
<dbReference type="SMART" id="SM00389">
    <property type="entry name" value="HOX"/>
    <property type="match status" value="1"/>
</dbReference>
<feature type="DNA-binding region" description="Homeobox" evidence="11">
    <location>
        <begin position="93"/>
        <end position="152"/>
    </location>
</feature>
<protein>
    <recommendedName>
        <fullName evidence="10">Homeobox protein ceh-24</fullName>
    </recommendedName>
</protein>
<dbReference type="PANTHER" id="PTHR24340">
    <property type="entry name" value="HOMEOBOX PROTEIN NKX"/>
    <property type="match status" value="1"/>
</dbReference>
<dbReference type="EMBL" id="WVUK01000066">
    <property type="protein sequence ID" value="KAF7488252.1"/>
    <property type="molecule type" value="Genomic_DNA"/>
</dbReference>
<dbReference type="GO" id="GO:0000981">
    <property type="term" value="F:DNA-binding transcription factor activity, RNA polymerase II-specific"/>
    <property type="evidence" value="ECO:0007669"/>
    <property type="project" value="InterPro"/>
</dbReference>
<evidence type="ECO:0000259" key="14">
    <source>
        <dbReference type="PROSITE" id="PS50071"/>
    </source>
</evidence>
<dbReference type="FunFam" id="1.10.10.60:FF:000296">
    <property type="entry name" value="Scarecrow, isoform A"/>
    <property type="match status" value="1"/>
</dbReference>
<dbReference type="InterPro" id="IPR020479">
    <property type="entry name" value="HD_metazoa"/>
</dbReference>
<dbReference type="GO" id="GO:0005634">
    <property type="term" value="C:nucleus"/>
    <property type="evidence" value="ECO:0007669"/>
    <property type="project" value="UniProtKB-SubCell"/>
</dbReference>
<dbReference type="AlphaFoldDB" id="A0A834R105"/>
<evidence type="ECO:0000313" key="17">
    <source>
        <dbReference type="Proteomes" id="UP000070412"/>
    </source>
</evidence>
<feature type="compositionally biased region" description="Low complexity" evidence="13">
    <location>
        <begin position="158"/>
        <end position="190"/>
    </location>
</feature>
<evidence type="ECO:0000313" key="15">
    <source>
        <dbReference type="EMBL" id="KAF7488252.1"/>
    </source>
</evidence>
<evidence type="ECO:0000256" key="11">
    <source>
        <dbReference type="PROSITE-ProRule" id="PRU00108"/>
    </source>
</evidence>
<dbReference type="GO" id="GO:0000978">
    <property type="term" value="F:RNA polymerase II cis-regulatory region sequence-specific DNA binding"/>
    <property type="evidence" value="ECO:0007669"/>
    <property type="project" value="TreeGrafter"/>
</dbReference>
<evidence type="ECO:0000256" key="13">
    <source>
        <dbReference type="SAM" id="MobiDB-lite"/>
    </source>
</evidence>